<reference evidence="13 14" key="1">
    <citation type="journal article" date="2016" name="Nat. Commun.">
        <title>Thousands of microbial genomes shed light on interconnected biogeochemical processes in an aquifer system.</title>
        <authorList>
            <person name="Anantharaman K."/>
            <person name="Brown C.T."/>
            <person name="Hug L.A."/>
            <person name="Sharon I."/>
            <person name="Castelle C.J."/>
            <person name="Probst A.J."/>
            <person name="Thomas B.C."/>
            <person name="Singh A."/>
            <person name="Wilkins M.J."/>
            <person name="Karaoz U."/>
            <person name="Brodie E.L."/>
            <person name="Williams K.H."/>
            <person name="Hubbard S.S."/>
            <person name="Banfield J.F."/>
        </authorList>
    </citation>
    <scope>NUCLEOTIDE SEQUENCE [LARGE SCALE GENOMIC DNA]</scope>
</reference>
<evidence type="ECO:0000256" key="2">
    <source>
        <dbReference type="ARBA" id="ARBA00006825"/>
    </source>
</evidence>
<feature type="binding site" evidence="9">
    <location>
        <position position="125"/>
    </location>
    <ligand>
        <name>NADPH</name>
        <dbReference type="ChEBI" id="CHEBI:57783"/>
    </ligand>
</feature>
<dbReference type="SUPFAM" id="SSF51735">
    <property type="entry name" value="NAD(P)-binding Rossmann-fold domains"/>
    <property type="match status" value="1"/>
</dbReference>
<dbReference type="GO" id="GO:0016853">
    <property type="term" value="F:isomerase activity"/>
    <property type="evidence" value="ECO:0007669"/>
    <property type="project" value="UniProtKB-KW"/>
</dbReference>
<feature type="binding site" evidence="9">
    <location>
        <position position="14"/>
    </location>
    <ligand>
        <name>NADPH</name>
        <dbReference type="ChEBI" id="CHEBI:57783"/>
    </ligand>
</feature>
<protein>
    <recommendedName>
        <fullName evidence="9">1-deoxy-D-xylulose 5-phosphate reductoisomerase</fullName>
        <shortName evidence="9">DXP reductoisomerase</shortName>
        <ecNumber evidence="9">1.1.1.267</ecNumber>
    </recommendedName>
    <alternativeName>
        <fullName evidence="9">1-deoxyxylulose-5-phosphate reductoisomerase</fullName>
    </alternativeName>
    <alternativeName>
        <fullName evidence="9">2-C-methyl-D-erythritol 4-phosphate synthase</fullName>
    </alternativeName>
</protein>
<dbReference type="InterPro" id="IPR013512">
    <property type="entry name" value="DXP_reductoisomerase_N"/>
</dbReference>
<feature type="binding site" evidence="9">
    <location>
        <position position="198"/>
    </location>
    <ligand>
        <name>1-deoxy-D-xylulose 5-phosphate</name>
        <dbReference type="ChEBI" id="CHEBI:57792"/>
    </ligand>
</feature>
<feature type="binding site" evidence="9">
    <location>
        <position position="41"/>
    </location>
    <ligand>
        <name>NADPH</name>
        <dbReference type="ChEBI" id="CHEBI:57783"/>
    </ligand>
</feature>
<feature type="binding site" evidence="9">
    <location>
        <position position="150"/>
    </location>
    <ligand>
        <name>1-deoxy-D-xylulose 5-phosphate</name>
        <dbReference type="ChEBI" id="CHEBI:57792"/>
    </ligand>
</feature>
<dbReference type="FunFam" id="3.40.50.720:FF:000045">
    <property type="entry name" value="1-deoxy-D-xylulose 5-phosphate reductoisomerase"/>
    <property type="match status" value="1"/>
</dbReference>
<feature type="binding site" evidence="9">
    <location>
        <position position="124"/>
    </location>
    <ligand>
        <name>1-deoxy-D-xylulose 5-phosphate</name>
        <dbReference type="ChEBI" id="CHEBI:57792"/>
    </ligand>
</feature>
<comment type="pathway">
    <text evidence="1 9">Isoprenoid biosynthesis; isopentenyl diphosphate biosynthesis via DXP pathway; isopentenyl diphosphate from 1-deoxy-D-xylulose 5-phosphate: step 1/6.</text>
</comment>
<dbReference type="PIRSF" id="PIRSF006205">
    <property type="entry name" value="Dxp_reductismrs"/>
    <property type="match status" value="1"/>
</dbReference>
<dbReference type="Gene3D" id="3.40.50.720">
    <property type="entry name" value="NAD(P)-binding Rossmann-like Domain"/>
    <property type="match status" value="1"/>
</dbReference>
<keyword evidence="5 9" id="KW-0560">Oxidoreductase</keyword>
<dbReference type="InterPro" id="IPR013644">
    <property type="entry name" value="DXP_reductoisomerase_C"/>
</dbReference>
<evidence type="ECO:0000313" key="14">
    <source>
        <dbReference type="Proteomes" id="UP000178526"/>
    </source>
</evidence>
<accession>A0A1F7RM68</accession>
<name>A0A1F7RM68_9BACT</name>
<dbReference type="InterPro" id="IPR036291">
    <property type="entry name" value="NAD(P)-bd_dom_sf"/>
</dbReference>
<evidence type="ECO:0000256" key="3">
    <source>
        <dbReference type="ARBA" id="ARBA00022723"/>
    </source>
</evidence>
<feature type="binding site" evidence="9">
    <location>
        <position position="149"/>
    </location>
    <ligand>
        <name>Mn(2+)</name>
        <dbReference type="ChEBI" id="CHEBI:29035"/>
    </ligand>
</feature>
<feature type="domain" description="DXP reductoisomerase C-terminal" evidence="12">
    <location>
        <begin position="260"/>
        <end position="375"/>
    </location>
</feature>
<dbReference type="GO" id="GO:0070402">
    <property type="term" value="F:NADPH binding"/>
    <property type="evidence" value="ECO:0007669"/>
    <property type="project" value="InterPro"/>
</dbReference>
<dbReference type="EMBL" id="MGDB01000034">
    <property type="protein sequence ID" value="OGL42649.1"/>
    <property type="molecule type" value="Genomic_DNA"/>
</dbReference>
<feature type="binding site" evidence="9">
    <location>
        <position position="175"/>
    </location>
    <ligand>
        <name>1-deoxy-D-xylulose 5-phosphate</name>
        <dbReference type="ChEBI" id="CHEBI:57792"/>
    </ligand>
</feature>
<dbReference type="GO" id="GO:0030604">
    <property type="term" value="F:1-deoxy-D-xylulose-5-phosphate reductoisomerase activity"/>
    <property type="evidence" value="ECO:0007669"/>
    <property type="project" value="UniProtKB-UniRule"/>
</dbReference>
<feature type="binding site" evidence="9">
    <location>
        <position position="151"/>
    </location>
    <ligand>
        <name>1-deoxy-D-xylulose 5-phosphate</name>
        <dbReference type="ChEBI" id="CHEBI:57792"/>
    </ligand>
</feature>
<comment type="function">
    <text evidence="9">Catalyzes the NADPH-dependent rearrangement and reduction of 1-deoxy-D-xylulose-5-phosphate (DXP) to 2-C-methyl-D-erythritol 4-phosphate (MEP).</text>
</comment>
<keyword evidence="3 9" id="KW-0479">Metal-binding</keyword>
<dbReference type="Gene3D" id="1.10.1740.10">
    <property type="match status" value="1"/>
</dbReference>
<sequence>MKKKKGVSILGSTGSIGVNALDVISKFPDKFEVICLGANRNITLFEKQIKLFKPREIAIFDSVLAERLEKKLGNGEVFTGLEGLNRIAVNPDVDVIVSAIVGAIGLIPTYEGIKAGKDIALANKESMVIGGDLLTKEAKKKKVQILPIDSEHSAIFQSMEGHRKEDIKRIILTASGGPFIHKSKKEMEKVTPEEALKHPNWRMGKKITIDCATLMNKGLEAIEARWLFDIDIDRIHVLIHPESIIHSMVEYIDGSVVAQLGIPDMRIPISLALAYPERLPNTFPSLDLAKRGKLTFFEPDLDKFPCLSLAYEAGKKGGTMPAVLNASNEEAVLAYLSNKISFNEIPEIIKSVMKKHENKAVKKLDDILKADSRARGCARGLIGRS</sequence>
<dbReference type="InterPro" id="IPR036169">
    <property type="entry name" value="DXPR_C_sf"/>
</dbReference>
<feature type="binding site" evidence="9">
    <location>
        <position position="216"/>
    </location>
    <ligand>
        <name>1-deoxy-D-xylulose 5-phosphate</name>
        <dbReference type="ChEBI" id="CHEBI:57792"/>
    </ligand>
</feature>
<feature type="binding site" evidence="9">
    <location>
        <position position="16"/>
    </location>
    <ligand>
        <name>NADPH</name>
        <dbReference type="ChEBI" id="CHEBI:57783"/>
    </ligand>
</feature>
<feature type="binding site" evidence="9">
    <location>
        <position position="217"/>
    </location>
    <ligand>
        <name>1-deoxy-D-xylulose 5-phosphate</name>
        <dbReference type="ChEBI" id="CHEBI:57792"/>
    </ligand>
</feature>
<feature type="binding site" evidence="9">
    <location>
        <position position="13"/>
    </location>
    <ligand>
        <name>NADPH</name>
        <dbReference type="ChEBI" id="CHEBI:57783"/>
    </ligand>
</feature>
<keyword evidence="13" id="KW-0413">Isomerase</keyword>
<feature type="binding site" evidence="9">
    <location>
        <position position="220"/>
    </location>
    <ligand>
        <name>1-deoxy-D-xylulose 5-phosphate</name>
        <dbReference type="ChEBI" id="CHEBI:57792"/>
    </ligand>
</feature>
<comment type="caution">
    <text evidence="13">The sequence shown here is derived from an EMBL/GenBank/DDBJ whole genome shotgun (WGS) entry which is preliminary data.</text>
</comment>
<comment type="cofactor">
    <cofactor evidence="9">
        <name>Mg(2+)</name>
        <dbReference type="ChEBI" id="CHEBI:18420"/>
    </cofactor>
    <cofactor evidence="9">
        <name>Mn(2+)</name>
        <dbReference type="ChEBI" id="CHEBI:29035"/>
    </cofactor>
</comment>
<feature type="binding site" evidence="9">
    <location>
        <position position="220"/>
    </location>
    <ligand>
        <name>Mn(2+)</name>
        <dbReference type="ChEBI" id="CHEBI:29035"/>
    </ligand>
</feature>
<feature type="binding site" evidence="9">
    <location>
        <position position="40"/>
    </location>
    <ligand>
        <name>NADPH</name>
        <dbReference type="ChEBI" id="CHEBI:57783"/>
    </ligand>
</feature>
<evidence type="ECO:0000259" key="11">
    <source>
        <dbReference type="Pfam" id="PF08436"/>
    </source>
</evidence>
<dbReference type="SUPFAM" id="SSF69055">
    <property type="entry name" value="1-deoxy-D-xylulose-5-phosphate reductoisomerase, C-terminal domain"/>
    <property type="match status" value="1"/>
</dbReference>
<comment type="caution">
    <text evidence="9">Lacks conserved residue(s) required for the propagation of feature annotation.</text>
</comment>
<evidence type="ECO:0000259" key="12">
    <source>
        <dbReference type="Pfam" id="PF13288"/>
    </source>
</evidence>
<evidence type="ECO:0000313" key="13">
    <source>
        <dbReference type="EMBL" id="OGL42649.1"/>
    </source>
</evidence>
<dbReference type="PANTHER" id="PTHR30525">
    <property type="entry name" value="1-DEOXY-D-XYLULOSE 5-PHOSPHATE REDUCTOISOMERASE"/>
    <property type="match status" value="1"/>
</dbReference>
<dbReference type="PANTHER" id="PTHR30525:SF0">
    <property type="entry name" value="1-DEOXY-D-XYLULOSE 5-PHOSPHATE REDUCTOISOMERASE, CHLOROPLASTIC"/>
    <property type="match status" value="1"/>
</dbReference>
<evidence type="ECO:0000256" key="9">
    <source>
        <dbReference type="HAMAP-Rule" id="MF_00183"/>
    </source>
</evidence>
<dbReference type="InterPro" id="IPR003821">
    <property type="entry name" value="DXP_reductoisomerase"/>
</dbReference>
<dbReference type="UniPathway" id="UPA00056">
    <property type="reaction ID" value="UER00092"/>
</dbReference>
<dbReference type="Pfam" id="PF08436">
    <property type="entry name" value="DXP_redisom_C"/>
    <property type="match status" value="1"/>
</dbReference>
<feature type="domain" description="1-deoxy-D-xylulose 5-phosphate reductoisomerase N-terminal" evidence="10">
    <location>
        <begin position="7"/>
        <end position="131"/>
    </location>
</feature>
<evidence type="ECO:0000256" key="1">
    <source>
        <dbReference type="ARBA" id="ARBA00005094"/>
    </source>
</evidence>
<dbReference type="GO" id="GO:0051484">
    <property type="term" value="P:isopentenyl diphosphate biosynthetic process, methylerythritol 4-phosphate pathway involved in terpenoid biosynthetic process"/>
    <property type="evidence" value="ECO:0007669"/>
    <property type="project" value="TreeGrafter"/>
</dbReference>
<dbReference type="Pfam" id="PF13288">
    <property type="entry name" value="DXPR_C"/>
    <property type="match status" value="1"/>
</dbReference>
<keyword evidence="4 9" id="KW-0521">NADP</keyword>
<dbReference type="InterPro" id="IPR026877">
    <property type="entry name" value="DXPR_C"/>
</dbReference>
<feature type="binding site" evidence="9">
    <location>
        <position position="15"/>
    </location>
    <ligand>
        <name>NADPH</name>
        <dbReference type="ChEBI" id="CHEBI:57783"/>
    </ligand>
</feature>
<dbReference type="NCBIfam" id="TIGR00243">
    <property type="entry name" value="Dxr"/>
    <property type="match status" value="1"/>
</dbReference>
<gene>
    <name evidence="9" type="primary">dxr</name>
    <name evidence="13" type="ORF">A2042_01265</name>
</gene>
<dbReference type="NCBIfam" id="NF009114">
    <property type="entry name" value="PRK12464.1"/>
    <property type="match status" value="1"/>
</dbReference>
<keyword evidence="7 9" id="KW-0414">Isoprene biosynthesis</keyword>
<dbReference type="GO" id="GO:0030145">
    <property type="term" value="F:manganese ion binding"/>
    <property type="evidence" value="ECO:0007669"/>
    <property type="project" value="TreeGrafter"/>
</dbReference>
<proteinExistence type="inferred from homology"/>
<keyword evidence="9" id="KW-0460">Magnesium</keyword>
<feature type="domain" description="1-deoxy-D-xylulose 5-phosphate reductoisomerase C-terminal" evidence="11">
    <location>
        <begin position="145"/>
        <end position="228"/>
    </location>
</feature>
<evidence type="ECO:0000259" key="10">
    <source>
        <dbReference type="Pfam" id="PF02670"/>
    </source>
</evidence>
<evidence type="ECO:0000256" key="6">
    <source>
        <dbReference type="ARBA" id="ARBA00023211"/>
    </source>
</evidence>
<keyword evidence="6 9" id="KW-0464">Manganese</keyword>
<evidence type="ECO:0000256" key="4">
    <source>
        <dbReference type="ARBA" id="ARBA00022857"/>
    </source>
</evidence>
<comment type="similarity">
    <text evidence="2 9">Belongs to the DXR family.</text>
</comment>
<evidence type="ECO:0000256" key="7">
    <source>
        <dbReference type="ARBA" id="ARBA00023229"/>
    </source>
</evidence>
<feature type="binding site" evidence="9">
    <location>
        <position position="204"/>
    </location>
    <ligand>
        <name>NADPH</name>
        <dbReference type="ChEBI" id="CHEBI:57783"/>
    </ligand>
</feature>
<dbReference type="Pfam" id="PF02670">
    <property type="entry name" value="DXP_reductoisom"/>
    <property type="match status" value="1"/>
</dbReference>
<evidence type="ECO:0000256" key="5">
    <source>
        <dbReference type="ARBA" id="ARBA00023002"/>
    </source>
</evidence>
<feature type="binding site" evidence="9">
    <location>
        <position position="151"/>
    </location>
    <ligand>
        <name>Mn(2+)</name>
        <dbReference type="ChEBI" id="CHEBI:29035"/>
    </ligand>
</feature>
<dbReference type="EC" id="1.1.1.267" evidence="9"/>
<dbReference type="HAMAP" id="MF_00183">
    <property type="entry name" value="DXP_reductoisom"/>
    <property type="match status" value="1"/>
</dbReference>
<dbReference type="SUPFAM" id="SSF55347">
    <property type="entry name" value="Glyceraldehyde-3-phosphate dehydrogenase-like, C-terminal domain"/>
    <property type="match status" value="1"/>
</dbReference>
<comment type="catalytic activity">
    <reaction evidence="8">
        <text>2-C-methyl-D-erythritol 4-phosphate + NADP(+) = 1-deoxy-D-xylulose 5-phosphate + NADPH + H(+)</text>
        <dbReference type="Rhea" id="RHEA:13717"/>
        <dbReference type="ChEBI" id="CHEBI:15378"/>
        <dbReference type="ChEBI" id="CHEBI:57783"/>
        <dbReference type="ChEBI" id="CHEBI:57792"/>
        <dbReference type="ChEBI" id="CHEBI:58262"/>
        <dbReference type="ChEBI" id="CHEBI:58349"/>
        <dbReference type="EC" id="1.1.1.267"/>
    </reaction>
    <physiologicalReaction direction="right-to-left" evidence="8">
        <dbReference type="Rhea" id="RHEA:13719"/>
    </physiologicalReaction>
</comment>
<feature type="binding site" evidence="9">
    <location>
        <position position="123"/>
    </location>
    <ligand>
        <name>NADPH</name>
        <dbReference type="ChEBI" id="CHEBI:57783"/>
    </ligand>
</feature>
<evidence type="ECO:0000256" key="8">
    <source>
        <dbReference type="ARBA" id="ARBA00048543"/>
    </source>
</evidence>
<dbReference type="Proteomes" id="UP000178526">
    <property type="component" value="Unassembled WGS sequence"/>
</dbReference>
<organism evidence="13 14">
    <name type="scientific">Candidatus Schekmanbacteria bacterium GWA2_38_11</name>
    <dbReference type="NCBI Taxonomy" id="1817876"/>
    <lineage>
        <taxon>Bacteria</taxon>
        <taxon>Candidatus Schekmaniibacteriota</taxon>
    </lineage>
</organism>
<dbReference type="AlphaFoldDB" id="A0A1F7RM68"/>